<protein>
    <recommendedName>
        <fullName evidence="2">DUF6532 domain-containing protein</fullName>
    </recommendedName>
</protein>
<evidence type="ECO:0000256" key="1">
    <source>
        <dbReference type="SAM" id="MobiDB-lite"/>
    </source>
</evidence>
<name>A0A8H3H3V5_9AGAM</name>
<evidence type="ECO:0000313" key="4">
    <source>
        <dbReference type="Proteomes" id="UP000663840"/>
    </source>
</evidence>
<feature type="region of interest" description="Disordered" evidence="1">
    <location>
        <begin position="203"/>
        <end position="229"/>
    </location>
</feature>
<reference evidence="3" key="1">
    <citation type="submission" date="2021-01" db="EMBL/GenBank/DDBJ databases">
        <authorList>
            <person name="Kaushik A."/>
        </authorList>
    </citation>
    <scope>NUCLEOTIDE SEQUENCE</scope>
    <source>
        <strain evidence="3">AG1-1A</strain>
    </source>
</reference>
<comment type="caution">
    <text evidence="3">The sequence shown here is derived from an EMBL/GenBank/DDBJ whole genome shotgun (WGS) entry which is preliminary data.</text>
</comment>
<gene>
    <name evidence="3" type="ORF">RDB_LOCUS150075</name>
</gene>
<feature type="compositionally biased region" description="Acidic residues" evidence="1">
    <location>
        <begin position="249"/>
        <end position="258"/>
    </location>
</feature>
<organism evidence="3 4">
    <name type="scientific">Rhizoctonia solani</name>
    <dbReference type="NCBI Taxonomy" id="456999"/>
    <lineage>
        <taxon>Eukaryota</taxon>
        <taxon>Fungi</taxon>
        <taxon>Dikarya</taxon>
        <taxon>Basidiomycota</taxon>
        <taxon>Agaricomycotina</taxon>
        <taxon>Agaricomycetes</taxon>
        <taxon>Cantharellales</taxon>
        <taxon>Ceratobasidiaceae</taxon>
        <taxon>Rhizoctonia</taxon>
    </lineage>
</organism>
<dbReference type="Pfam" id="PF20149">
    <property type="entry name" value="DUF6532"/>
    <property type="match status" value="1"/>
</dbReference>
<dbReference type="InterPro" id="IPR045341">
    <property type="entry name" value="DUF6532"/>
</dbReference>
<dbReference type="Proteomes" id="UP000663840">
    <property type="component" value="Unassembled WGS sequence"/>
</dbReference>
<feature type="region of interest" description="Disordered" evidence="1">
    <location>
        <begin position="242"/>
        <end position="304"/>
    </location>
</feature>
<dbReference type="EMBL" id="CAJMWR010004280">
    <property type="protein sequence ID" value="CAE6492675.1"/>
    <property type="molecule type" value="Genomic_DNA"/>
</dbReference>
<feature type="domain" description="DUF6532" evidence="2">
    <location>
        <begin position="7"/>
        <end position="156"/>
    </location>
</feature>
<accession>A0A8H3H3V5</accession>
<feature type="compositionally biased region" description="Basic and acidic residues" evidence="1">
    <location>
        <begin position="218"/>
        <end position="229"/>
    </location>
</feature>
<feature type="compositionally biased region" description="Basic and acidic residues" evidence="1">
    <location>
        <begin position="259"/>
        <end position="271"/>
    </location>
</feature>
<feature type="non-terminal residue" evidence="3">
    <location>
        <position position="1"/>
    </location>
</feature>
<dbReference type="AlphaFoldDB" id="A0A8H3H3V5"/>
<proteinExistence type="predicted"/>
<evidence type="ECO:0000313" key="3">
    <source>
        <dbReference type="EMBL" id="CAE6492675.1"/>
    </source>
</evidence>
<evidence type="ECO:0000259" key="2">
    <source>
        <dbReference type="Pfam" id="PF20149"/>
    </source>
</evidence>
<feature type="compositionally biased region" description="Polar residues" evidence="1">
    <location>
        <begin position="207"/>
        <end position="217"/>
    </location>
</feature>
<sequence length="304" mass="34411">TPFRDITDEEIQVVIAGLVTKRGRAKEQLRSAIEFLLGFNRFAMTPEEVALNISAFQRHHPNSFHCLEQEPERRGHYESELMHHVFALALFHNEGAVGVVFSEYFEDLAPATVAFILANIQFCLEEWSTGKHENWDLGTRQMLAKFESHLMAWNEFQRTAPRCAQALTCEWFEYGLHYSNATQPVKEQGLLPSQVAEFCADTPTAKEPNQSDQTLNKQEFDEGPGKESGEGLIQEVDEEMADLWTQEWVDNEEWEQVQEDDKGMEGGKSGDEENNAALTAEEPVEYNNDGQISAQSKGKGPATH</sequence>